<dbReference type="PANTHER" id="PTHR30055:SF148">
    <property type="entry name" value="TETR-FAMILY TRANSCRIPTIONAL REGULATOR"/>
    <property type="match status" value="1"/>
</dbReference>
<sequence length="206" mass="22035">MPRQASSAPPVRGRPRDPRTRAAILVAARDLLERGGLTAVTIEAIAQKAGVSRPTIYRYWPNAPAVAMAAFLEKTGAASAAASPGSALSALRAQLHALADAFAAPAGRSVAAMVAAAQSETELAKAFRNEFIARNRDATWALLERCIADRSIAEPDDMDVTLDLIFGPLFYRLLMGHAPITRGFVDQLLDTVVRARRRRPVQPPAG</sequence>
<dbReference type="PRINTS" id="PR00455">
    <property type="entry name" value="HTHTETR"/>
</dbReference>
<dbReference type="InterPro" id="IPR001647">
    <property type="entry name" value="HTH_TetR"/>
</dbReference>
<dbReference type="Pfam" id="PF00440">
    <property type="entry name" value="TetR_N"/>
    <property type="match status" value="1"/>
</dbReference>
<name>A0ABS8KNW1_9HYPH</name>
<evidence type="ECO:0000313" key="6">
    <source>
        <dbReference type="EMBL" id="MCC8427368.1"/>
    </source>
</evidence>
<reference evidence="6 7" key="1">
    <citation type="submission" date="2021-11" db="EMBL/GenBank/DDBJ databases">
        <authorList>
            <person name="Lee D.-H."/>
            <person name="Kim S.-B."/>
        </authorList>
    </citation>
    <scope>NUCLEOTIDE SEQUENCE [LARGE SCALE GENOMIC DNA]</scope>
    <source>
        <strain evidence="6 7">KCTC 52223</strain>
    </source>
</reference>
<dbReference type="InterPro" id="IPR009057">
    <property type="entry name" value="Homeodomain-like_sf"/>
</dbReference>
<dbReference type="Pfam" id="PF16859">
    <property type="entry name" value="TetR_C_11"/>
    <property type="match status" value="1"/>
</dbReference>
<organism evidence="6 7">
    <name type="scientific">Reyranella aquatilis</name>
    <dbReference type="NCBI Taxonomy" id="2035356"/>
    <lineage>
        <taxon>Bacteria</taxon>
        <taxon>Pseudomonadati</taxon>
        <taxon>Pseudomonadota</taxon>
        <taxon>Alphaproteobacteria</taxon>
        <taxon>Hyphomicrobiales</taxon>
        <taxon>Reyranellaceae</taxon>
        <taxon>Reyranella</taxon>
    </lineage>
</organism>
<dbReference type="Gene3D" id="1.10.10.60">
    <property type="entry name" value="Homeodomain-like"/>
    <property type="match status" value="1"/>
</dbReference>
<evidence type="ECO:0000256" key="4">
    <source>
        <dbReference type="PROSITE-ProRule" id="PRU00335"/>
    </source>
</evidence>
<protein>
    <submittedName>
        <fullName evidence="6">TetR/AcrR family transcriptional regulator</fullName>
    </submittedName>
</protein>
<gene>
    <name evidence="6" type="ORF">LJ725_00180</name>
</gene>
<dbReference type="PANTHER" id="PTHR30055">
    <property type="entry name" value="HTH-TYPE TRANSCRIPTIONAL REGULATOR RUTR"/>
    <property type="match status" value="1"/>
</dbReference>
<dbReference type="Proteomes" id="UP001198862">
    <property type="component" value="Unassembled WGS sequence"/>
</dbReference>
<evidence type="ECO:0000313" key="7">
    <source>
        <dbReference type="Proteomes" id="UP001198862"/>
    </source>
</evidence>
<feature type="DNA-binding region" description="H-T-H motif" evidence="4">
    <location>
        <begin position="41"/>
        <end position="60"/>
    </location>
</feature>
<keyword evidence="1" id="KW-0805">Transcription regulation</keyword>
<dbReference type="SUPFAM" id="SSF46689">
    <property type="entry name" value="Homeodomain-like"/>
    <property type="match status" value="1"/>
</dbReference>
<evidence type="ECO:0000256" key="1">
    <source>
        <dbReference type="ARBA" id="ARBA00023015"/>
    </source>
</evidence>
<dbReference type="InterPro" id="IPR036271">
    <property type="entry name" value="Tet_transcr_reg_TetR-rel_C_sf"/>
</dbReference>
<keyword evidence="3" id="KW-0804">Transcription</keyword>
<evidence type="ECO:0000259" key="5">
    <source>
        <dbReference type="PROSITE" id="PS50977"/>
    </source>
</evidence>
<proteinExistence type="predicted"/>
<dbReference type="Gene3D" id="1.10.357.10">
    <property type="entry name" value="Tetracycline Repressor, domain 2"/>
    <property type="match status" value="1"/>
</dbReference>
<dbReference type="InterPro" id="IPR011075">
    <property type="entry name" value="TetR_C"/>
</dbReference>
<feature type="domain" description="HTH tetR-type" evidence="5">
    <location>
        <begin position="18"/>
        <end position="78"/>
    </location>
</feature>
<evidence type="ECO:0000256" key="2">
    <source>
        <dbReference type="ARBA" id="ARBA00023125"/>
    </source>
</evidence>
<keyword evidence="2 4" id="KW-0238">DNA-binding</keyword>
<dbReference type="PROSITE" id="PS50977">
    <property type="entry name" value="HTH_TETR_2"/>
    <property type="match status" value="1"/>
</dbReference>
<dbReference type="SUPFAM" id="SSF48498">
    <property type="entry name" value="Tetracyclin repressor-like, C-terminal domain"/>
    <property type="match status" value="1"/>
</dbReference>
<evidence type="ECO:0000256" key="3">
    <source>
        <dbReference type="ARBA" id="ARBA00023163"/>
    </source>
</evidence>
<dbReference type="EMBL" id="JAJISD010000001">
    <property type="protein sequence ID" value="MCC8427368.1"/>
    <property type="molecule type" value="Genomic_DNA"/>
</dbReference>
<accession>A0ABS8KNW1</accession>
<comment type="caution">
    <text evidence="6">The sequence shown here is derived from an EMBL/GenBank/DDBJ whole genome shotgun (WGS) entry which is preliminary data.</text>
</comment>
<keyword evidence="7" id="KW-1185">Reference proteome</keyword>
<dbReference type="InterPro" id="IPR050109">
    <property type="entry name" value="HTH-type_TetR-like_transc_reg"/>
</dbReference>